<feature type="domain" description="Lipoxygenase" evidence="1">
    <location>
        <begin position="1"/>
        <end position="135"/>
    </location>
</feature>
<accession>A0ABN8PHF3</accession>
<evidence type="ECO:0000259" key="1">
    <source>
        <dbReference type="PROSITE" id="PS51393"/>
    </source>
</evidence>
<dbReference type="InterPro" id="IPR013819">
    <property type="entry name" value="LipOase_C"/>
</dbReference>
<dbReference type="Gene3D" id="1.20.245.10">
    <property type="entry name" value="Lipoxygenase-1, Domain 5"/>
    <property type="match status" value="1"/>
</dbReference>
<comment type="caution">
    <text evidence="2">The sequence shown here is derived from an EMBL/GenBank/DDBJ whole genome shotgun (WGS) entry which is preliminary data.</text>
</comment>
<dbReference type="SUPFAM" id="SSF48484">
    <property type="entry name" value="Lipoxigenase"/>
    <property type="match status" value="1"/>
</dbReference>
<feature type="non-terminal residue" evidence="2">
    <location>
        <position position="135"/>
    </location>
</feature>
<proteinExistence type="predicted"/>
<organism evidence="2 3">
    <name type="scientific">Porites evermanni</name>
    <dbReference type="NCBI Taxonomy" id="104178"/>
    <lineage>
        <taxon>Eukaryota</taxon>
        <taxon>Metazoa</taxon>
        <taxon>Cnidaria</taxon>
        <taxon>Anthozoa</taxon>
        <taxon>Hexacorallia</taxon>
        <taxon>Scleractinia</taxon>
        <taxon>Fungiina</taxon>
        <taxon>Poritidae</taxon>
        <taxon>Porites</taxon>
    </lineage>
</organism>
<evidence type="ECO:0000313" key="3">
    <source>
        <dbReference type="Proteomes" id="UP001159427"/>
    </source>
</evidence>
<feature type="non-terminal residue" evidence="2">
    <location>
        <position position="1"/>
    </location>
</feature>
<name>A0ABN8PHF3_9CNID</name>
<gene>
    <name evidence="2" type="ORF">PEVE_00043023</name>
</gene>
<sequence length="135" mass="15779">RPLNSRYVEDFPDALRTKRELIIMLSNLLWLLSVKHSAVNFPVTGYGAFTPLMPTKVYNDTQVPPGEFGVFNLPNGNVSSMQFQVAVNVGTLHYDMLFDYYSQLSDPNDSKIVEKYYNFYKKDISRKLKRRNWMR</sequence>
<keyword evidence="3" id="KW-1185">Reference proteome</keyword>
<evidence type="ECO:0000313" key="2">
    <source>
        <dbReference type="EMBL" id="CAH3143974.1"/>
    </source>
</evidence>
<dbReference type="Pfam" id="PF00305">
    <property type="entry name" value="Lipoxygenase"/>
    <property type="match status" value="1"/>
</dbReference>
<reference evidence="2 3" key="1">
    <citation type="submission" date="2022-05" db="EMBL/GenBank/DDBJ databases">
        <authorList>
            <consortium name="Genoscope - CEA"/>
            <person name="William W."/>
        </authorList>
    </citation>
    <scope>NUCLEOTIDE SEQUENCE [LARGE SCALE GENOMIC DNA]</scope>
</reference>
<dbReference type="InterPro" id="IPR036226">
    <property type="entry name" value="LipOase_C_sf"/>
</dbReference>
<protein>
    <recommendedName>
        <fullName evidence="1">Lipoxygenase domain-containing protein</fullName>
    </recommendedName>
</protein>
<dbReference type="PROSITE" id="PS51393">
    <property type="entry name" value="LIPOXYGENASE_3"/>
    <property type="match status" value="1"/>
</dbReference>
<dbReference type="Proteomes" id="UP001159427">
    <property type="component" value="Unassembled WGS sequence"/>
</dbReference>
<dbReference type="EMBL" id="CALNXI010000862">
    <property type="protein sequence ID" value="CAH3143974.1"/>
    <property type="molecule type" value="Genomic_DNA"/>
</dbReference>